<feature type="transmembrane region" description="Helical" evidence="1">
    <location>
        <begin position="12"/>
        <end position="28"/>
    </location>
</feature>
<reference evidence="2" key="1">
    <citation type="journal article" date="2020" name="Nature">
        <title>Giant virus diversity and host interactions through global metagenomics.</title>
        <authorList>
            <person name="Schulz F."/>
            <person name="Roux S."/>
            <person name="Paez-Espino D."/>
            <person name="Jungbluth S."/>
            <person name="Walsh D.A."/>
            <person name="Denef V.J."/>
            <person name="McMahon K.D."/>
            <person name="Konstantinidis K.T."/>
            <person name="Eloe-Fadrosh E.A."/>
            <person name="Kyrpides N.C."/>
            <person name="Woyke T."/>
        </authorList>
    </citation>
    <scope>NUCLEOTIDE SEQUENCE</scope>
    <source>
        <strain evidence="2">GVMAG-M-3300025699-48</strain>
    </source>
</reference>
<evidence type="ECO:0000256" key="1">
    <source>
        <dbReference type="SAM" id="Phobius"/>
    </source>
</evidence>
<feature type="transmembrane region" description="Helical" evidence="1">
    <location>
        <begin position="54"/>
        <end position="76"/>
    </location>
</feature>
<accession>A0A6C0J375</accession>
<keyword evidence="1" id="KW-1133">Transmembrane helix</keyword>
<protein>
    <submittedName>
        <fullName evidence="2">Uncharacterized protein</fullName>
    </submittedName>
</protein>
<keyword evidence="1" id="KW-0472">Membrane</keyword>
<organism evidence="2">
    <name type="scientific">viral metagenome</name>
    <dbReference type="NCBI Taxonomy" id="1070528"/>
    <lineage>
        <taxon>unclassified sequences</taxon>
        <taxon>metagenomes</taxon>
        <taxon>organismal metagenomes</taxon>
    </lineage>
</organism>
<evidence type="ECO:0000313" key="2">
    <source>
        <dbReference type="EMBL" id="QHT99309.1"/>
    </source>
</evidence>
<name>A0A6C0J375_9ZZZZ</name>
<proteinExistence type="predicted"/>
<dbReference type="AlphaFoldDB" id="A0A6C0J375"/>
<sequence length="78" mass="9315">MSVKQFVYHNKVNVAILLFIFSIFAIHYNQPTLVYNDDGSFREFGVGYKHKTIIPIWLVVILFAIFSYYFVLYYLAYM</sequence>
<keyword evidence="1" id="KW-0812">Transmembrane</keyword>
<dbReference type="EMBL" id="MN740307">
    <property type="protein sequence ID" value="QHT99309.1"/>
    <property type="molecule type" value="Genomic_DNA"/>
</dbReference>